<evidence type="ECO:0000256" key="2">
    <source>
        <dbReference type="ARBA" id="ARBA00022771"/>
    </source>
</evidence>
<dbReference type="PROSITE" id="PS50119">
    <property type="entry name" value="ZF_BBOX"/>
    <property type="match status" value="1"/>
</dbReference>
<dbReference type="Gene3D" id="3.30.40.10">
    <property type="entry name" value="Zinc/RING finger domain, C3HC4 (zinc finger)"/>
    <property type="match status" value="1"/>
</dbReference>
<dbReference type="InterPro" id="IPR027370">
    <property type="entry name" value="Znf-RING_euk"/>
</dbReference>
<keyword evidence="5" id="KW-0175">Coiled coil</keyword>
<dbReference type="AlphaFoldDB" id="A0A3Q1HG53"/>
<dbReference type="SMART" id="SM00336">
    <property type="entry name" value="BBOX"/>
    <property type="match status" value="1"/>
</dbReference>
<dbReference type="Pfam" id="PF13445">
    <property type="entry name" value="zf-RING_UBOX"/>
    <property type="match status" value="1"/>
</dbReference>
<dbReference type="SUPFAM" id="SSF57845">
    <property type="entry name" value="B-box zinc-binding domain"/>
    <property type="match status" value="1"/>
</dbReference>
<dbReference type="PROSITE" id="PS50188">
    <property type="entry name" value="B302_SPRY"/>
    <property type="match status" value="1"/>
</dbReference>
<dbReference type="CDD" id="cd19800">
    <property type="entry name" value="Bbox2_xNF7-like"/>
    <property type="match status" value="1"/>
</dbReference>
<feature type="domain" description="RING-type" evidence="6">
    <location>
        <begin position="10"/>
        <end position="50"/>
    </location>
</feature>
<dbReference type="PROSITE" id="PS50089">
    <property type="entry name" value="ZF_RING_2"/>
    <property type="match status" value="1"/>
</dbReference>
<name>A0A3Q1HG53_ANATE</name>
<dbReference type="FunCoup" id="A0A3Q1HG53">
    <property type="interactions" value="194"/>
</dbReference>
<dbReference type="PANTHER" id="PTHR24103">
    <property type="entry name" value="E3 UBIQUITIN-PROTEIN LIGASE TRIM"/>
    <property type="match status" value="1"/>
</dbReference>
<dbReference type="SUPFAM" id="SSF49899">
    <property type="entry name" value="Concanavalin A-like lectins/glucanases"/>
    <property type="match status" value="1"/>
</dbReference>
<dbReference type="InterPro" id="IPR003877">
    <property type="entry name" value="SPRY_dom"/>
</dbReference>
<evidence type="ECO:0008006" key="11">
    <source>
        <dbReference type="Google" id="ProtNLM"/>
    </source>
</evidence>
<dbReference type="Pfam" id="PF00622">
    <property type="entry name" value="SPRY"/>
    <property type="match status" value="1"/>
</dbReference>
<organism evidence="9 10">
    <name type="scientific">Anabas testudineus</name>
    <name type="common">Climbing perch</name>
    <name type="synonym">Anthias testudineus</name>
    <dbReference type="NCBI Taxonomy" id="64144"/>
    <lineage>
        <taxon>Eukaryota</taxon>
        <taxon>Metazoa</taxon>
        <taxon>Chordata</taxon>
        <taxon>Craniata</taxon>
        <taxon>Vertebrata</taxon>
        <taxon>Euteleostomi</taxon>
        <taxon>Actinopterygii</taxon>
        <taxon>Neopterygii</taxon>
        <taxon>Teleostei</taxon>
        <taxon>Neoteleostei</taxon>
        <taxon>Acanthomorphata</taxon>
        <taxon>Anabantaria</taxon>
        <taxon>Anabantiformes</taxon>
        <taxon>Anabantoidei</taxon>
        <taxon>Anabantidae</taxon>
        <taxon>Anabas</taxon>
    </lineage>
</organism>
<dbReference type="RefSeq" id="XP_026204970.1">
    <property type="nucleotide sequence ID" value="XM_026349185.1"/>
</dbReference>
<evidence type="ECO:0000256" key="4">
    <source>
        <dbReference type="PROSITE-ProRule" id="PRU00024"/>
    </source>
</evidence>
<evidence type="ECO:0000256" key="1">
    <source>
        <dbReference type="ARBA" id="ARBA00022723"/>
    </source>
</evidence>
<dbReference type="InterPro" id="IPR001870">
    <property type="entry name" value="B30.2/SPRY"/>
</dbReference>
<dbReference type="InterPro" id="IPR006574">
    <property type="entry name" value="PRY"/>
</dbReference>
<dbReference type="InterPro" id="IPR000315">
    <property type="entry name" value="Znf_B-box"/>
</dbReference>
<dbReference type="Ensembl" id="ENSATET00000003974.3">
    <property type="protein sequence ID" value="ENSATEP00000003938.3"/>
    <property type="gene ID" value="ENSATEG00000002765.3"/>
</dbReference>
<accession>A0A3Q1HG53</accession>
<evidence type="ECO:0000313" key="10">
    <source>
        <dbReference type="Proteomes" id="UP000265040"/>
    </source>
</evidence>
<evidence type="ECO:0000259" key="6">
    <source>
        <dbReference type="PROSITE" id="PS50089"/>
    </source>
</evidence>
<feature type="domain" description="B box-type" evidence="7">
    <location>
        <begin position="82"/>
        <end position="123"/>
    </location>
</feature>
<dbReference type="InterPro" id="IPR013320">
    <property type="entry name" value="ConA-like_dom_sf"/>
</dbReference>
<keyword evidence="2 4" id="KW-0863">Zinc-finger</keyword>
<dbReference type="STRING" id="64144.ENSATEP00000003938"/>
<dbReference type="InterPro" id="IPR017907">
    <property type="entry name" value="Znf_RING_CS"/>
</dbReference>
<dbReference type="Gene3D" id="2.60.120.920">
    <property type="match status" value="1"/>
</dbReference>
<feature type="coiled-coil region" evidence="5">
    <location>
        <begin position="196"/>
        <end position="230"/>
    </location>
</feature>
<dbReference type="InterPro" id="IPR013083">
    <property type="entry name" value="Znf_RING/FYVE/PHD"/>
</dbReference>
<dbReference type="GO" id="GO:0008270">
    <property type="term" value="F:zinc ion binding"/>
    <property type="evidence" value="ECO:0007669"/>
    <property type="project" value="UniProtKB-KW"/>
</dbReference>
<evidence type="ECO:0000256" key="5">
    <source>
        <dbReference type="SAM" id="Coils"/>
    </source>
</evidence>
<dbReference type="PRINTS" id="PR01407">
    <property type="entry name" value="BUTYPHLNCDUF"/>
</dbReference>
<keyword evidence="1" id="KW-0479">Metal-binding</keyword>
<dbReference type="SMART" id="SM00184">
    <property type="entry name" value="RING"/>
    <property type="match status" value="1"/>
</dbReference>
<dbReference type="InterPro" id="IPR001841">
    <property type="entry name" value="Znf_RING"/>
</dbReference>
<evidence type="ECO:0000313" key="9">
    <source>
        <dbReference type="Ensembl" id="ENSATEP00000003938.3"/>
    </source>
</evidence>
<dbReference type="InParanoid" id="A0A3Q1HG53"/>
<dbReference type="PROSITE" id="PS00518">
    <property type="entry name" value="ZF_RING_1"/>
    <property type="match status" value="1"/>
</dbReference>
<dbReference type="Pfam" id="PF13765">
    <property type="entry name" value="PRY"/>
    <property type="match status" value="1"/>
</dbReference>
<dbReference type="Pfam" id="PF00643">
    <property type="entry name" value="zf-B_box"/>
    <property type="match status" value="1"/>
</dbReference>
<sequence>MIRSDEDLTCPVCHDIFTDPVVLSCSHSFCKYCVQKWWKGKETRECPLCKTVSGTVNPPCNLALKNLCETYLLERDQKLQTDPEDLCSEHSEKLKLFCLDHQQTVCLVCRDSRKHIDHNFRPINEAAQDHREKLRKTLKPLQEKLQLFKQIQGNCVQTAEHIKIQTQHAEKQIKEQFKKLHQFLQNEEAVRLTALREEEAQRSKIMKKNIEALSRDIAELSNMIKCTEKELRAGDVSFLQNYKAAVERVQQRPLMDDPKLVSGALIDVAKHLGNLTFNIWNKMKNMVSYTPVVLDPNTADPELVLSKELTSVRSGEQQQLPKNPERTKFLCSVIGSKGLSSDSHSWDIEVGQNKDWELGVLGDVQMNSRLQSGLWRMMFSNSKLSVFSTTDKEKDLPLKKQLQKIRVHLDFDNGKLSFYDLENYKHIHTFKYTFTGTLFPYIYTENQLPLKILPMKVSVTVEKHI</sequence>
<dbReference type="InterPro" id="IPR003879">
    <property type="entry name" value="Butyrophylin_SPRY"/>
</dbReference>
<keyword evidence="3" id="KW-0862">Zinc</keyword>
<keyword evidence="10" id="KW-1185">Reference proteome</keyword>
<dbReference type="InterPro" id="IPR043136">
    <property type="entry name" value="B30.2/SPRY_sf"/>
</dbReference>
<dbReference type="GeneTree" id="ENSGT00970000193381"/>
<protein>
    <recommendedName>
        <fullName evidence="11">Zinc-binding protein A33-like</fullName>
    </recommendedName>
</protein>
<evidence type="ECO:0000259" key="7">
    <source>
        <dbReference type="PROSITE" id="PS50119"/>
    </source>
</evidence>
<proteinExistence type="predicted"/>
<dbReference type="Proteomes" id="UP000265040">
    <property type="component" value="Chromosome 5"/>
</dbReference>
<reference evidence="9" key="2">
    <citation type="submission" date="2025-08" db="UniProtKB">
        <authorList>
            <consortium name="Ensembl"/>
        </authorList>
    </citation>
    <scope>IDENTIFICATION</scope>
</reference>
<reference evidence="9" key="1">
    <citation type="submission" date="2021-04" db="EMBL/GenBank/DDBJ databases">
        <authorList>
            <consortium name="Wellcome Sanger Institute Data Sharing"/>
        </authorList>
    </citation>
    <scope>NUCLEOTIDE SEQUENCE [LARGE SCALE GENOMIC DNA]</scope>
</reference>
<reference evidence="9" key="3">
    <citation type="submission" date="2025-09" db="UniProtKB">
        <authorList>
            <consortium name="Ensembl"/>
        </authorList>
    </citation>
    <scope>IDENTIFICATION</scope>
</reference>
<dbReference type="Gene3D" id="3.30.160.60">
    <property type="entry name" value="Classic Zinc Finger"/>
    <property type="match status" value="1"/>
</dbReference>
<dbReference type="GO" id="GO:0005737">
    <property type="term" value="C:cytoplasm"/>
    <property type="evidence" value="ECO:0007669"/>
    <property type="project" value="UniProtKB-SubCell"/>
</dbReference>
<evidence type="ECO:0000256" key="3">
    <source>
        <dbReference type="ARBA" id="ARBA00022833"/>
    </source>
</evidence>
<dbReference type="GeneID" id="113154806"/>
<dbReference type="SUPFAM" id="SSF57850">
    <property type="entry name" value="RING/U-box"/>
    <property type="match status" value="1"/>
</dbReference>
<dbReference type="SMART" id="SM00589">
    <property type="entry name" value="PRY"/>
    <property type="match status" value="1"/>
</dbReference>
<evidence type="ECO:0000259" key="8">
    <source>
        <dbReference type="PROSITE" id="PS50188"/>
    </source>
</evidence>
<feature type="domain" description="B30.2/SPRY" evidence="8">
    <location>
        <begin position="272"/>
        <end position="459"/>
    </location>
</feature>
<dbReference type="InterPro" id="IPR050143">
    <property type="entry name" value="TRIM/RBCC"/>
</dbReference>